<dbReference type="RefSeq" id="WP_009867847.1">
    <property type="nucleotide sequence ID" value="NZ_JXSL01000020.1"/>
</dbReference>
<evidence type="ECO:0000256" key="2">
    <source>
        <dbReference type="SAM" id="Phobius"/>
    </source>
</evidence>
<sequence>MSEEFEDAPGMRHLGLSPWLQTAWDLRAAGNFIGGGSGTGLLIIASLGAFKGLYSPVLLLAGLALVGLGLFSVFLEIGRPLRALNVLLGAKRSWMTREAFVAAVLFPLGLAALIWPDLAKLVWIPAAAYLYCQARILEAAKGIPTWRSPLILPLTIASGLAEGAGILLLLGTLVLDGGAPEWVAGTLVATIAARIFVWMFYRRRMVGGEAPVEAAAVLIRFSMPFTLGGNVIPIAFLVLGGIQPDIRAAALAAAGLAAMAGGWALKIVIVTKAAQNQGFAINHSPARGGGESGPGFKPGWREVPKDKD</sequence>
<accession>A0A0C2UE84</accession>
<evidence type="ECO:0000256" key="1">
    <source>
        <dbReference type="SAM" id="MobiDB-lite"/>
    </source>
</evidence>
<feature type="transmembrane region" description="Helical" evidence="2">
    <location>
        <begin position="28"/>
        <end position="50"/>
    </location>
</feature>
<dbReference type="GO" id="GO:0019645">
    <property type="term" value="P:anaerobic electron transport chain"/>
    <property type="evidence" value="ECO:0007669"/>
    <property type="project" value="InterPro"/>
</dbReference>
<feature type="transmembrane region" description="Helical" evidence="2">
    <location>
        <begin position="150"/>
        <end position="170"/>
    </location>
</feature>
<dbReference type="AlphaFoldDB" id="A0A0C2UE84"/>
<evidence type="ECO:0000313" key="4">
    <source>
        <dbReference type="Proteomes" id="UP000031971"/>
    </source>
</evidence>
<feature type="region of interest" description="Disordered" evidence="1">
    <location>
        <begin position="281"/>
        <end position="308"/>
    </location>
</feature>
<protein>
    <submittedName>
        <fullName evidence="3">Anaerobic dimethyl sulfoxide reductase chain C</fullName>
    </submittedName>
</protein>
<dbReference type="OrthoDB" id="7364093at2"/>
<proteinExistence type="predicted"/>
<comment type="caution">
    <text evidence="3">The sequence shown here is derived from an EMBL/GenBank/DDBJ whole genome shotgun (WGS) entry which is preliminary data.</text>
</comment>
<dbReference type="Pfam" id="PF04976">
    <property type="entry name" value="DmsC"/>
    <property type="match status" value="1"/>
</dbReference>
<feature type="transmembrane region" description="Helical" evidence="2">
    <location>
        <begin position="99"/>
        <end position="115"/>
    </location>
</feature>
<feature type="transmembrane region" description="Helical" evidence="2">
    <location>
        <begin position="221"/>
        <end position="242"/>
    </location>
</feature>
<keyword evidence="4" id="KW-1185">Reference proteome</keyword>
<dbReference type="EMBL" id="JXSL01000020">
    <property type="protein sequence ID" value="KIL99817.1"/>
    <property type="molecule type" value="Genomic_DNA"/>
</dbReference>
<feature type="transmembrane region" description="Helical" evidence="2">
    <location>
        <begin position="248"/>
        <end position="269"/>
    </location>
</feature>
<feature type="compositionally biased region" description="Basic and acidic residues" evidence="1">
    <location>
        <begin position="299"/>
        <end position="308"/>
    </location>
</feature>
<reference evidence="3 4" key="1">
    <citation type="submission" date="2015-01" db="EMBL/GenBank/DDBJ databases">
        <title>Genome Sequence of Magnetospirillum magnetotacticum Strain MS-1.</title>
        <authorList>
            <person name="Marinov G.K."/>
            <person name="Smalley M.D."/>
            <person name="DeSalvo G."/>
        </authorList>
    </citation>
    <scope>NUCLEOTIDE SEQUENCE [LARGE SCALE GENOMIC DNA]</scope>
    <source>
        <strain evidence="3 4">MS-1</strain>
    </source>
</reference>
<feature type="transmembrane region" description="Helical" evidence="2">
    <location>
        <begin position="56"/>
        <end position="78"/>
    </location>
</feature>
<evidence type="ECO:0000313" key="3">
    <source>
        <dbReference type="EMBL" id="KIL99817.1"/>
    </source>
</evidence>
<keyword evidence="2" id="KW-1133">Transmembrane helix</keyword>
<feature type="transmembrane region" description="Helical" evidence="2">
    <location>
        <begin position="182"/>
        <end position="201"/>
    </location>
</feature>
<gene>
    <name evidence="3" type="ORF">CCC_02606</name>
</gene>
<keyword evidence="2" id="KW-0472">Membrane</keyword>
<dbReference type="GO" id="GO:0016020">
    <property type="term" value="C:membrane"/>
    <property type="evidence" value="ECO:0007669"/>
    <property type="project" value="InterPro"/>
</dbReference>
<keyword evidence="2" id="KW-0812">Transmembrane</keyword>
<dbReference type="Proteomes" id="UP000031971">
    <property type="component" value="Unassembled WGS sequence"/>
</dbReference>
<dbReference type="Gene3D" id="1.20.1630.10">
    <property type="entry name" value="Formate dehydrogenase/DMSO reductase domain"/>
    <property type="match status" value="1"/>
</dbReference>
<dbReference type="STRING" id="272627.CCC_02606"/>
<name>A0A0C2UE84_PARME</name>
<dbReference type="InterPro" id="IPR007059">
    <property type="entry name" value="DmsC"/>
</dbReference>
<organism evidence="3 4">
    <name type="scientific">Paramagnetospirillum magnetotacticum MS-1</name>
    <dbReference type="NCBI Taxonomy" id="272627"/>
    <lineage>
        <taxon>Bacteria</taxon>
        <taxon>Pseudomonadati</taxon>
        <taxon>Pseudomonadota</taxon>
        <taxon>Alphaproteobacteria</taxon>
        <taxon>Rhodospirillales</taxon>
        <taxon>Magnetospirillaceae</taxon>
        <taxon>Paramagnetospirillum</taxon>
    </lineage>
</organism>